<protein>
    <recommendedName>
        <fullName evidence="4">Glycosyltransferase family 9 protein</fullName>
    </recommendedName>
</protein>
<dbReference type="PANTHER" id="PTHR30160:SF1">
    <property type="entry name" value="LIPOPOLYSACCHARIDE 1,2-N-ACETYLGLUCOSAMINETRANSFERASE-RELATED"/>
    <property type="match status" value="1"/>
</dbReference>
<dbReference type="SUPFAM" id="SSF53756">
    <property type="entry name" value="UDP-Glycosyltransferase/glycogen phosphorylase"/>
    <property type="match status" value="1"/>
</dbReference>
<feature type="non-terminal residue" evidence="3">
    <location>
        <position position="1"/>
    </location>
</feature>
<dbReference type="Gene3D" id="3.40.50.2000">
    <property type="entry name" value="Glycogen Phosphorylase B"/>
    <property type="match status" value="1"/>
</dbReference>
<organism evidence="3">
    <name type="scientific">marine sediment metagenome</name>
    <dbReference type="NCBI Taxonomy" id="412755"/>
    <lineage>
        <taxon>unclassified sequences</taxon>
        <taxon>metagenomes</taxon>
        <taxon>ecological metagenomes</taxon>
    </lineage>
</organism>
<evidence type="ECO:0000313" key="3">
    <source>
        <dbReference type="EMBL" id="GAH41770.1"/>
    </source>
</evidence>
<evidence type="ECO:0000256" key="1">
    <source>
        <dbReference type="ARBA" id="ARBA00022676"/>
    </source>
</evidence>
<comment type="caution">
    <text evidence="3">The sequence shown here is derived from an EMBL/GenBank/DDBJ whole genome shotgun (WGS) entry which is preliminary data.</text>
</comment>
<dbReference type="GO" id="GO:0009244">
    <property type="term" value="P:lipopolysaccharide core region biosynthetic process"/>
    <property type="evidence" value="ECO:0007669"/>
    <property type="project" value="TreeGrafter"/>
</dbReference>
<evidence type="ECO:0008006" key="4">
    <source>
        <dbReference type="Google" id="ProtNLM"/>
    </source>
</evidence>
<dbReference type="InterPro" id="IPR002201">
    <property type="entry name" value="Glyco_trans_9"/>
</dbReference>
<proteinExistence type="predicted"/>
<dbReference type="Pfam" id="PF01075">
    <property type="entry name" value="Glyco_transf_9"/>
    <property type="match status" value="1"/>
</dbReference>
<keyword evidence="1" id="KW-0328">Glycosyltransferase</keyword>
<gene>
    <name evidence="3" type="ORF">S03H2_26349</name>
</gene>
<dbReference type="InterPro" id="IPR051199">
    <property type="entry name" value="LPS_LOS_Heptosyltrfase"/>
</dbReference>
<evidence type="ECO:0000256" key="2">
    <source>
        <dbReference type="ARBA" id="ARBA00022679"/>
    </source>
</evidence>
<dbReference type="AlphaFoldDB" id="X1GAB2"/>
<dbReference type="EMBL" id="BARU01015244">
    <property type="protein sequence ID" value="GAH41770.1"/>
    <property type="molecule type" value="Genomic_DNA"/>
</dbReference>
<dbReference type="GO" id="GO:0005829">
    <property type="term" value="C:cytosol"/>
    <property type="evidence" value="ECO:0007669"/>
    <property type="project" value="TreeGrafter"/>
</dbReference>
<name>X1GAB2_9ZZZZ</name>
<accession>X1GAB2</accession>
<dbReference type="PANTHER" id="PTHR30160">
    <property type="entry name" value="TETRAACYLDISACCHARIDE 4'-KINASE-RELATED"/>
    <property type="match status" value="1"/>
</dbReference>
<sequence length="113" mass="12489">TLEKIISLCREINHPIILFGDQGDTESGNQVVSDVGDKVFNACGKYNINQSASLVRQSMLILTHDTGLMHIAAAFKKKIISVWGSTVPEFGMYPYLPDPVSEIIEIKDLPCRP</sequence>
<feature type="non-terminal residue" evidence="3">
    <location>
        <position position="113"/>
    </location>
</feature>
<dbReference type="GO" id="GO:0008713">
    <property type="term" value="F:ADP-heptose-lipopolysaccharide heptosyltransferase activity"/>
    <property type="evidence" value="ECO:0007669"/>
    <property type="project" value="TreeGrafter"/>
</dbReference>
<reference evidence="3" key="1">
    <citation type="journal article" date="2014" name="Front. Microbiol.">
        <title>High frequency of phylogenetically diverse reductive dehalogenase-homologous genes in deep subseafloor sedimentary metagenomes.</title>
        <authorList>
            <person name="Kawai M."/>
            <person name="Futagami T."/>
            <person name="Toyoda A."/>
            <person name="Takaki Y."/>
            <person name="Nishi S."/>
            <person name="Hori S."/>
            <person name="Arai W."/>
            <person name="Tsubouchi T."/>
            <person name="Morono Y."/>
            <person name="Uchiyama I."/>
            <person name="Ito T."/>
            <person name="Fujiyama A."/>
            <person name="Inagaki F."/>
            <person name="Takami H."/>
        </authorList>
    </citation>
    <scope>NUCLEOTIDE SEQUENCE</scope>
    <source>
        <strain evidence="3">Expedition CK06-06</strain>
    </source>
</reference>
<keyword evidence="2" id="KW-0808">Transferase</keyword>